<keyword evidence="2" id="KW-1185">Reference proteome</keyword>
<evidence type="ECO:0000313" key="1">
    <source>
        <dbReference type="EMBL" id="QOW64687.1"/>
    </source>
</evidence>
<dbReference type="GeneID" id="96624828"/>
<dbReference type="AlphaFoldDB" id="A0A7S6WX34"/>
<dbReference type="KEGG" id="rter:IDM49_11330"/>
<keyword evidence="1" id="KW-0614">Plasmid</keyword>
<protein>
    <submittedName>
        <fullName evidence="1">Uncharacterized protein</fullName>
    </submittedName>
</protein>
<dbReference type="EMBL" id="CP062960">
    <property type="protein sequence ID" value="QOW64687.1"/>
    <property type="molecule type" value="Genomic_DNA"/>
</dbReference>
<accession>A0A7S6WX34</accession>
<name>A0A7S6WX34_9MICC</name>
<organism evidence="1 2">
    <name type="scientific">Rothia terrae</name>
    <dbReference type="NCBI Taxonomy" id="396015"/>
    <lineage>
        <taxon>Bacteria</taxon>
        <taxon>Bacillati</taxon>
        <taxon>Actinomycetota</taxon>
        <taxon>Actinomycetes</taxon>
        <taxon>Micrococcales</taxon>
        <taxon>Micrococcaceae</taxon>
        <taxon>Rothia</taxon>
    </lineage>
</organism>
<evidence type="ECO:0000313" key="2">
    <source>
        <dbReference type="Proteomes" id="UP000516404"/>
    </source>
</evidence>
<geneLocation type="plasmid" evidence="1 2">
    <name>p1</name>
</geneLocation>
<dbReference type="Proteomes" id="UP000516404">
    <property type="component" value="Plasmid p1"/>
</dbReference>
<dbReference type="RefSeq" id="WP_193836741.1">
    <property type="nucleotide sequence ID" value="NZ_CP062960.1"/>
</dbReference>
<sequence length="180" mass="18240">MNSWRAQNAGQKAATLSARADKFSQTAAHYGDAGGYARSLSGQTVQSVASNVTSNNLAYAAGDFKEHTVGGYARATVSGLGVGVVSPRVTPLRQKALGTAAADATMWNKGLTTVSGFGIDRAADFGMGMGNYAVTPQEKALTWEDALKDGFKGAVSGGSGAISTGYADGARAATPRPGGE</sequence>
<gene>
    <name evidence="1" type="ORF">IDM49_11330</name>
</gene>
<proteinExistence type="predicted"/>
<reference evidence="1 2" key="1">
    <citation type="submission" date="2020-09" db="EMBL/GenBank/DDBJ databases">
        <title>Investigation of environmental microbes.</title>
        <authorList>
            <person name="Ou Y."/>
            <person name="Kang Q."/>
        </authorList>
    </citation>
    <scope>NUCLEOTIDE SEQUENCE [LARGE SCALE GENOMIC DNA]</scope>
    <source>
        <strain evidence="1 2">KJZ-14</strain>
        <plasmid evidence="1 2">p1</plasmid>
    </source>
</reference>